<name>A0ABS4T9K0_9PSEU</name>
<reference evidence="4 5" key="1">
    <citation type="submission" date="2021-03" db="EMBL/GenBank/DDBJ databases">
        <title>Sequencing the genomes of 1000 actinobacteria strains.</title>
        <authorList>
            <person name="Klenk H.-P."/>
        </authorList>
    </citation>
    <scope>NUCLEOTIDE SEQUENCE [LARGE SCALE GENOMIC DNA]</scope>
    <source>
        <strain evidence="4 5">DSM 46670</strain>
    </source>
</reference>
<dbReference type="PROSITE" id="PS50977">
    <property type="entry name" value="HTH_TETR_2"/>
    <property type="match status" value="1"/>
</dbReference>
<dbReference type="Gene3D" id="1.10.10.60">
    <property type="entry name" value="Homeodomain-like"/>
    <property type="match status" value="1"/>
</dbReference>
<comment type="caution">
    <text evidence="4">The sequence shown here is derived from an EMBL/GenBank/DDBJ whole genome shotgun (WGS) entry which is preliminary data.</text>
</comment>
<feature type="domain" description="HTH tetR-type" evidence="3">
    <location>
        <begin position="9"/>
        <end position="69"/>
    </location>
</feature>
<evidence type="ECO:0000259" key="3">
    <source>
        <dbReference type="PROSITE" id="PS50977"/>
    </source>
</evidence>
<gene>
    <name evidence="4" type="ORF">JOF56_001492</name>
</gene>
<dbReference type="PANTHER" id="PTHR30055:SF153">
    <property type="entry name" value="HTH-TYPE TRANSCRIPTIONAL REPRESSOR RV3405C"/>
    <property type="match status" value="1"/>
</dbReference>
<keyword evidence="1 2" id="KW-0238">DNA-binding</keyword>
<protein>
    <submittedName>
        <fullName evidence="4">AcrR family transcriptional regulator</fullName>
    </submittedName>
</protein>
<dbReference type="InterPro" id="IPR001647">
    <property type="entry name" value="HTH_TetR"/>
</dbReference>
<dbReference type="Proteomes" id="UP001519332">
    <property type="component" value="Unassembled WGS sequence"/>
</dbReference>
<evidence type="ECO:0000313" key="5">
    <source>
        <dbReference type="Proteomes" id="UP001519332"/>
    </source>
</evidence>
<feature type="DNA-binding region" description="H-T-H motif" evidence="2">
    <location>
        <begin position="32"/>
        <end position="51"/>
    </location>
</feature>
<dbReference type="SUPFAM" id="SSF48498">
    <property type="entry name" value="Tetracyclin repressor-like, C-terminal domain"/>
    <property type="match status" value="1"/>
</dbReference>
<accession>A0ABS4T9K0</accession>
<sequence>MTSQRHSNRVDDDVLLDAARACVLAIGVGRTTLTEVARRAQVSRMTLYRRFPDVRSLIAALMTREFGGLLAEMSLALTGPTARERLVTGIVAGVEGLVDNPIMRAALDLEPELIMPYVVQRLGSTQKLAEQFIADQIKAGHDDGSIREGDVAIQARALLLVVQSFVLSLRPATSDVDRAALLLELARLIDGALELR</sequence>
<keyword evidence="5" id="KW-1185">Reference proteome</keyword>
<dbReference type="Pfam" id="PF00440">
    <property type="entry name" value="TetR_N"/>
    <property type="match status" value="1"/>
</dbReference>
<dbReference type="SUPFAM" id="SSF46689">
    <property type="entry name" value="Homeodomain-like"/>
    <property type="match status" value="1"/>
</dbReference>
<organism evidence="4 5">
    <name type="scientific">Kibdelosporangium banguiense</name>
    <dbReference type="NCBI Taxonomy" id="1365924"/>
    <lineage>
        <taxon>Bacteria</taxon>
        <taxon>Bacillati</taxon>
        <taxon>Actinomycetota</taxon>
        <taxon>Actinomycetes</taxon>
        <taxon>Pseudonocardiales</taxon>
        <taxon>Pseudonocardiaceae</taxon>
        <taxon>Kibdelosporangium</taxon>
    </lineage>
</organism>
<dbReference type="InterPro" id="IPR036271">
    <property type="entry name" value="Tet_transcr_reg_TetR-rel_C_sf"/>
</dbReference>
<dbReference type="PANTHER" id="PTHR30055">
    <property type="entry name" value="HTH-TYPE TRANSCRIPTIONAL REGULATOR RUTR"/>
    <property type="match status" value="1"/>
</dbReference>
<dbReference type="InterPro" id="IPR009057">
    <property type="entry name" value="Homeodomain-like_sf"/>
</dbReference>
<dbReference type="EMBL" id="JAGINW010000001">
    <property type="protein sequence ID" value="MBP2321107.1"/>
    <property type="molecule type" value="Genomic_DNA"/>
</dbReference>
<proteinExistence type="predicted"/>
<evidence type="ECO:0000256" key="1">
    <source>
        <dbReference type="ARBA" id="ARBA00023125"/>
    </source>
</evidence>
<dbReference type="InterPro" id="IPR050109">
    <property type="entry name" value="HTH-type_TetR-like_transc_reg"/>
</dbReference>
<dbReference type="Gene3D" id="1.10.357.10">
    <property type="entry name" value="Tetracycline Repressor, domain 2"/>
    <property type="match status" value="1"/>
</dbReference>
<evidence type="ECO:0000313" key="4">
    <source>
        <dbReference type="EMBL" id="MBP2321107.1"/>
    </source>
</evidence>
<dbReference type="RefSeq" id="WP_209635766.1">
    <property type="nucleotide sequence ID" value="NZ_JAGINW010000001.1"/>
</dbReference>
<evidence type="ECO:0000256" key="2">
    <source>
        <dbReference type="PROSITE-ProRule" id="PRU00335"/>
    </source>
</evidence>